<dbReference type="GO" id="GO:0030276">
    <property type="term" value="F:clathrin binding"/>
    <property type="evidence" value="ECO:0007669"/>
    <property type="project" value="TreeGrafter"/>
</dbReference>
<sequence>MPAYVGTLKITVMEAYIPETIGEPPDPFVTLSMLNKHGDVQHRTTAHKKATHNPVFNEAFMFSDVSLSSPLTATLHDNASPLSSGSVGLSTALAGRRTSSILTVNLAPVGSVKLDVQFVPSGRVDLVVIKGANLGRTRGEEHPDPFVKIRCGDEKFKTKKHRRDSNPTFNERFSLGRQALVSVKHGELSSDTVQFKVYDHDRLTPDTVLGTAEFHLAELGKNPRQTFVLPVGADGRLTVMAELHPEMDKA</sequence>
<dbReference type="GO" id="GO:0001786">
    <property type="term" value="F:phosphatidylserine binding"/>
    <property type="evidence" value="ECO:0007669"/>
    <property type="project" value="TreeGrafter"/>
</dbReference>
<dbReference type="SUPFAM" id="SSF49562">
    <property type="entry name" value="C2 domain (Calcium/lipid-binding domain, CaLB)"/>
    <property type="match status" value="2"/>
</dbReference>
<dbReference type="GO" id="GO:0017156">
    <property type="term" value="P:calcium-ion regulated exocytosis"/>
    <property type="evidence" value="ECO:0007669"/>
    <property type="project" value="TreeGrafter"/>
</dbReference>
<dbReference type="OrthoDB" id="73919at2759"/>
<name>A0A8J6E692_9EUKA</name>
<evidence type="ECO:0000313" key="3">
    <source>
        <dbReference type="Proteomes" id="UP000717585"/>
    </source>
</evidence>
<dbReference type="GO" id="GO:0005544">
    <property type="term" value="F:calcium-dependent phospholipid binding"/>
    <property type="evidence" value="ECO:0007669"/>
    <property type="project" value="TreeGrafter"/>
</dbReference>
<dbReference type="SMART" id="SM00239">
    <property type="entry name" value="C2"/>
    <property type="match status" value="2"/>
</dbReference>
<evidence type="ECO:0000259" key="1">
    <source>
        <dbReference type="PROSITE" id="PS50004"/>
    </source>
</evidence>
<dbReference type="InterPro" id="IPR000008">
    <property type="entry name" value="C2_dom"/>
</dbReference>
<dbReference type="Gene3D" id="2.60.40.150">
    <property type="entry name" value="C2 domain"/>
    <property type="match status" value="2"/>
</dbReference>
<dbReference type="PROSITE" id="PS50004">
    <property type="entry name" value="C2"/>
    <property type="match status" value="2"/>
</dbReference>
<protein>
    <submittedName>
        <fullName evidence="2">C2 domain</fullName>
    </submittedName>
</protein>
<feature type="domain" description="C2" evidence="1">
    <location>
        <begin position="1"/>
        <end position="106"/>
    </location>
</feature>
<dbReference type="InterPro" id="IPR035892">
    <property type="entry name" value="C2_domain_sf"/>
</dbReference>
<reference evidence="2" key="1">
    <citation type="submission" date="2021-05" db="EMBL/GenBank/DDBJ databases">
        <title>A free-living protist that lacks canonical eukaryotic 1 DNA replication and segregation systems.</title>
        <authorList>
            <person name="Salas-Leiva D.E."/>
            <person name="Tromer E.C."/>
            <person name="Curtis B.A."/>
            <person name="Jerlstrom-Hultqvist J."/>
            <person name="Kolisko M."/>
            <person name="Yi Z."/>
            <person name="Salas-Leiva J.S."/>
            <person name="Gallot-Lavallee L."/>
            <person name="Kops G.J.P.L."/>
            <person name="Archibald J.M."/>
            <person name="Simpson A.G.B."/>
            <person name="Roger A.J."/>
        </authorList>
    </citation>
    <scope>NUCLEOTIDE SEQUENCE</scope>
    <source>
        <strain evidence="2">BICM</strain>
    </source>
</reference>
<feature type="domain" description="C2" evidence="1">
    <location>
        <begin position="108"/>
        <end position="229"/>
    </location>
</feature>
<dbReference type="Proteomes" id="UP000717585">
    <property type="component" value="Unassembled WGS sequence"/>
</dbReference>
<keyword evidence="3" id="KW-1185">Reference proteome</keyword>
<evidence type="ECO:0000313" key="2">
    <source>
        <dbReference type="EMBL" id="KAG9396817.1"/>
    </source>
</evidence>
<dbReference type="Pfam" id="PF00168">
    <property type="entry name" value="C2"/>
    <property type="match status" value="2"/>
</dbReference>
<organism evidence="2 3">
    <name type="scientific">Carpediemonas membranifera</name>
    <dbReference type="NCBI Taxonomy" id="201153"/>
    <lineage>
        <taxon>Eukaryota</taxon>
        <taxon>Metamonada</taxon>
        <taxon>Carpediemonas-like organisms</taxon>
        <taxon>Carpediemonas</taxon>
    </lineage>
</organism>
<dbReference type="AlphaFoldDB" id="A0A8J6E692"/>
<dbReference type="PANTHER" id="PTHR10024">
    <property type="entry name" value="SYNAPTOTAGMIN"/>
    <property type="match status" value="1"/>
</dbReference>
<dbReference type="GO" id="GO:0005509">
    <property type="term" value="F:calcium ion binding"/>
    <property type="evidence" value="ECO:0007669"/>
    <property type="project" value="TreeGrafter"/>
</dbReference>
<dbReference type="GO" id="GO:0005886">
    <property type="term" value="C:plasma membrane"/>
    <property type="evidence" value="ECO:0007669"/>
    <property type="project" value="TreeGrafter"/>
</dbReference>
<comment type="caution">
    <text evidence="2">The sequence shown here is derived from an EMBL/GenBank/DDBJ whole genome shotgun (WGS) entry which is preliminary data.</text>
</comment>
<dbReference type="GO" id="GO:0000149">
    <property type="term" value="F:SNARE binding"/>
    <property type="evidence" value="ECO:0007669"/>
    <property type="project" value="TreeGrafter"/>
</dbReference>
<gene>
    <name evidence="2" type="ORF">J8273_1860</name>
</gene>
<dbReference type="CDD" id="cd00030">
    <property type="entry name" value="C2"/>
    <property type="match status" value="1"/>
</dbReference>
<dbReference type="GO" id="GO:0070382">
    <property type="term" value="C:exocytic vesicle"/>
    <property type="evidence" value="ECO:0007669"/>
    <property type="project" value="TreeGrafter"/>
</dbReference>
<accession>A0A8J6E692</accession>
<dbReference type="EMBL" id="JAHDYR010000005">
    <property type="protein sequence ID" value="KAG9396817.1"/>
    <property type="molecule type" value="Genomic_DNA"/>
</dbReference>
<proteinExistence type="predicted"/>